<sequence>MEKRSGRLQSRPSAVAGRNLARHPARRAFPPPLAGVWMQACRAPAAEAICTLLLSLAGIGSLLLAFATVWLRLQNWPAFEAWVQRLGGG</sequence>
<comment type="caution">
    <text evidence="3">The sequence shown here is derived from an EMBL/GenBank/DDBJ whole genome shotgun (WGS) entry which is preliminary data.</text>
</comment>
<feature type="region of interest" description="Disordered" evidence="1">
    <location>
        <begin position="1"/>
        <end position="26"/>
    </location>
</feature>
<evidence type="ECO:0000313" key="3">
    <source>
        <dbReference type="EMBL" id="NGO38256.1"/>
    </source>
</evidence>
<protein>
    <submittedName>
        <fullName evidence="3">Uncharacterized protein</fullName>
    </submittedName>
</protein>
<reference evidence="3 4" key="1">
    <citation type="submission" date="2020-02" db="EMBL/GenBank/DDBJ databases">
        <title>Draft genome sequence of Limisphaera ngatamarikiensis NGM72.4T, a thermophilic Verrucomicrobia grouped in subdivision 3.</title>
        <authorList>
            <person name="Carere C.R."/>
            <person name="Steen J."/>
            <person name="Hugenholtz P."/>
            <person name="Stott M.B."/>
        </authorList>
    </citation>
    <scope>NUCLEOTIDE SEQUENCE [LARGE SCALE GENOMIC DNA]</scope>
    <source>
        <strain evidence="3 4">NGM72.4</strain>
    </source>
</reference>
<keyword evidence="4" id="KW-1185">Reference proteome</keyword>
<keyword evidence="2" id="KW-0812">Transmembrane</keyword>
<keyword evidence="2" id="KW-0472">Membrane</keyword>
<evidence type="ECO:0000256" key="2">
    <source>
        <dbReference type="SAM" id="Phobius"/>
    </source>
</evidence>
<gene>
    <name evidence="3" type="ORF">G4L39_02445</name>
</gene>
<dbReference type="AlphaFoldDB" id="A0A6M1RF74"/>
<proteinExistence type="predicted"/>
<evidence type="ECO:0000256" key="1">
    <source>
        <dbReference type="SAM" id="MobiDB-lite"/>
    </source>
</evidence>
<accession>A0A6M1RF74</accession>
<keyword evidence="2" id="KW-1133">Transmembrane helix</keyword>
<dbReference type="RefSeq" id="WP_165105619.1">
    <property type="nucleotide sequence ID" value="NZ_JAAKYA010000012.1"/>
</dbReference>
<dbReference type="Proteomes" id="UP000477311">
    <property type="component" value="Unassembled WGS sequence"/>
</dbReference>
<feature type="transmembrane region" description="Helical" evidence="2">
    <location>
        <begin position="48"/>
        <end position="71"/>
    </location>
</feature>
<evidence type="ECO:0000313" key="4">
    <source>
        <dbReference type="Proteomes" id="UP000477311"/>
    </source>
</evidence>
<name>A0A6M1RF74_9BACT</name>
<organism evidence="3 4">
    <name type="scientific">Limisphaera ngatamarikiensis</name>
    <dbReference type="NCBI Taxonomy" id="1324935"/>
    <lineage>
        <taxon>Bacteria</taxon>
        <taxon>Pseudomonadati</taxon>
        <taxon>Verrucomicrobiota</taxon>
        <taxon>Verrucomicrobiia</taxon>
        <taxon>Limisphaerales</taxon>
        <taxon>Limisphaeraceae</taxon>
        <taxon>Limisphaera</taxon>
    </lineage>
</organism>
<dbReference type="EMBL" id="JAAKYA010000012">
    <property type="protein sequence ID" value="NGO38256.1"/>
    <property type="molecule type" value="Genomic_DNA"/>
</dbReference>